<keyword evidence="3" id="KW-0238">DNA-binding</keyword>
<keyword evidence="2" id="KW-0731">Sigma factor</keyword>
<organism evidence="7 8">
    <name type="scientific">Megasphaera hominis</name>
    <dbReference type="NCBI Taxonomy" id="159836"/>
    <lineage>
        <taxon>Bacteria</taxon>
        <taxon>Bacillati</taxon>
        <taxon>Bacillota</taxon>
        <taxon>Negativicutes</taxon>
        <taxon>Veillonellales</taxon>
        <taxon>Veillonellaceae</taxon>
        <taxon>Megasphaera</taxon>
    </lineage>
</organism>
<sequence>MLNRIHTGNELEKKSSFDYMCHLYNFLIQDRAAYYYKRYPDVFSTYEEAKQSAVIGCIHGLDHWDSKIQLERLEALSWHLKRYIENFMAREVDYTLRHKNRKEDIDYHTALEGFPASKTGEPEHCIVSKELSDPIQEALSQLNELERNILMLRFEADLTFPEIAQLLGKSRQRVYRHYNRALAKIRRSLDKTA</sequence>
<dbReference type="Gene3D" id="1.20.140.160">
    <property type="match status" value="1"/>
</dbReference>
<dbReference type="Pfam" id="PF04545">
    <property type="entry name" value="Sigma70_r4"/>
    <property type="match status" value="1"/>
</dbReference>
<evidence type="ECO:0000256" key="4">
    <source>
        <dbReference type="ARBA" id="ARBA00023163"/>
    </source>
</evidence>
<evidence type="ECO:0000256" key="3">
    <source>
        <dbReference type="ARBA" id="ARBA00023125"/>
    </source>
</evidence>
<accession>A0ABR6VKH7</accession>
<comment type="caution">
    <text evidence="7">The sequence shown here is derived from an EMBL/GenBank/DDBJ whole genome shotgun (WGS) entry which is preliminary data.</text>
</comment>
<feature type="domain" description="RNA polymerase sigma-70 region 4" evidence="6">
    <location>
        <begin position="138"/>
        <end position="186"/>
    </location>
</feature>
<proteinExistence type="predicted"/>
<evidence type="ECO:0000259" key="6">
    <source>
        <dbReference type="Pfam" id="PF04545"/>
    </source>
</evidence>
<evidence type="ECO:0000313" key="8">
    <source>
        <dbReference type="Proteomes" id="UP000606870"/>
    </source>
</evidence>
<dbReference type="Proteomes" id="UP000606870">
    <property type="component" value="Unassembled WGS sequence"/>
</dbReference>
<name>A0ABR6VKH7_9FIRM</name>
<dbReference type="CDD" id="cd06171">
    <property type="entry name" value="Sigma70_r4"/>
    <property type="match status" value="1"/>
</dbReference>
<evidence type="ECO:0000256" key="5">
    <source>
        <dbReference type="SAM" id="Coils"/>
    </source>
</evidence>
<dbReference type="SUPFAM" id="SSF88659">
    <property type="entry name" value="Sigma3 and sigma4 domains of RNA polymerase sigma factors"/>
    <property type="match status" value="1"/>
</dbReference>
<reference evidence="7 8" key="1">
    <citation type="submission" date="2020-08" db="EMBL/GenBank/DDBJ databases">
        <authorList>
            <person name="Liu C."/>
            <person name="Sun Q."/>
        </authorList>
    </citation>
    <scope>NUCLEOTIDE SEQUENCE [LARGE SCALE GENOMIC DNA]</scope>
    <source>
        <strain evidence="7 8">NSJ-59</strain>
    </source>
</reference>
<dbReference type="InterPro" id="IPR013324">
    <property type="entry name" value="RNA_pol_sigma_r3/r4-like"/>
</dbReference>
<dbReference type="RefSeq" id="WP_186504369.1">
    <property type="nucleotide sequence ID" value="NZ_JACOGK010000042.1"/>
</dbReference>
<gene>
    <name evidence="7" type="ORF">H8J70_11155</name>
</gene>
<protein>
    <submittedName>
        <fullName evidence="7">Sigma-70 family RNA polymerase sigma factor</fullName>
    </submittedName>
</protein>
<evidence type="ECO:0000313" key="7">
    <source>
        <dbReference type="EMBL" id="MBC3537797.1"/>
    </source>
</evidence>
<keyword evidence="4" id="KW-0804">Transcription</keyword>
<evidence type="ECO:0000256" key="2">
    <source>
        <dbReference type="ARBA" id="ARBA00023082"/>
    </source>
</evidence>
<dbReference type="PANTHER" id="PTHR30385">
    <property type="entry name" value="SIGMA FACTOR F FLAGELLAR"/>
    <property type="match status" value="1"/>
</dbReference>
<keyword evidence="8" id="KW-1185">Reference proteome</keyword>
<evidence type="ECO:0000256" key="1">
    <source>
        <dbReference type="ARBA" id="ARBA00023015"/>
    </source>
</evidence>
<dbReference type="NCBIfam" id="TIGR02937">
    <property type="entry name" value="sigma70-ECF"/>
    <property type="match status" value="1"/>
</dbReference>
<feature type="coiled-coil region" evidence="5">
    <location>
        <begin position="128"/>
        <end position="155"/>
    </location>
</feature>
<dbReference type="InterPro" id="IPR014284">
    <property type="entry name" value="RNA_pol_sigma-70_dom"/>
</dbReference>
<keyword evidence="1" id="KW-0805">Transcription regulation</keyword>
<dbReference type="EMBL" id="JACOGK010000042">
    <property type="protein sequence ID" value="MBC3537797.1"/>
    <property type="molecule type" value="Genomic_DNA"/>
</dbReference>
<dbReference type="InterPro" id="IPR007630">
    <property type="entry name" value="RNA_pol_sigma70_r4"/>
</dbReference>
<keyword evidence="5" id="KW-0175">Coiled coil</keyword>